<dbReference type="EMBL" id="LNQE01000006">
    <property type="protein sequence ID" value="KUG30075.1"/>
    <property type="molecule type" value="Genomic_DNA"/>
</dbReference>
<keyword evidence="1" id="KW-0472">Membrane</keyword>
<evidence type="ECO:0000313" key="2">
    <source>
        <dbReference type="EMBL" id="KUG30075.1"/>
    </source>
</evidence>
<keyword evidence="1" id="KW-0812">Transmembrane</keyword>
<evidence type="ECO:0000256" key="1">
    <source>
        <dbReference type="SAM" id="Phobius"/>
    </source>
</evidence>
<comment type="caution">
    <text evidence="2">The sequence shown here is derived from an EMBL/GenBank/DDBJ whole genome shotgun (WGS) entry which is preliminary data.</text>
</comment>
<reference evidence="2" key="1">
    <citation type="journal article" date="2015" name="Proc. Natl. Acad. Sci. U.S.A.">
        <title>Networks of energetic and metabolic interactions define dynamics in microbial communities.</title>
        <authorList>
            <person name="Embree M."/>
            <person name="Liu J.K."/>
            <person name="Al-Bassam M.M."/>
            <person name="Zengler K."/>
        </authorList>
    </citation>
    <scope>NUCLEOTIDE SEQUENCE</scope>
</reference>
<name>A0A0W8GAB0_9ZZZZ</name>
<feature type="transmembrane region" description="Helical" evidence="1">
    <location>
        <begin position="6"/>
        <end position="23"/>
    </location>
</feature>
<gene>
    <name evidence="2" type="ORF">ASZ90_000044</name>
</gene>
<keyword evidence="1" id="KW-1133">Transmembrane helix</keyword>
<protein>
    <submittedName>
        <fullName evidence="2">Uncharacterized protein</fullName>
    </submittedName>
</protein>
<sequence>MGAKIIFFIFYLATLSLPYAYLMKHYVGMSFLKIVGL</sequence>
<organism evidence="2">
    <name type="scientific">hydrocarbon metagenome</name>
    <dbReference type="NCBI Taxonomy" id="938273"/>
    <lineage>
        <taxon>unclassified sequences</taxon>
        <taxon>metagenomes</taxon>
        <taxon>ecological metagenomes</taxon>
    </lineage>
</organism>
<accession>A0A0W8GAB0</accession>
<proteinExistence type="predicted"/>
<dbReference type="AlphaFoldDB" id="A0A0W8GAB0"/>